<reference evidence="1 2" key="1">
    <citation type="submission" date="2014-12" db="EMBL/GenBank/DDBJ databases">
        <title>Frankia sp. BMG5.1 draft genome.</title>
        <authorList>
            <person name="Gtari M."/>
            <person name="Ghodhbane-Gtari F."/>
            <person name="Nouioui I."/>
            <person name="Ktari A."/>
            <person name="Hezbri K."/>
            <person name="Mimouni W."/>
            <person name="Sbissi I."/>
            <person name="Ayari A."/>
            <person name="Yamanaka T."/>
            <person name="Normand P."/>
            <person name="Tisa L.S."/>
            <person name="Boudabous A."/>
        </authorList>
    </citation>
    <scope>NUCLEOTIDE SEQUENCE [LARGE SCALE GENOMIC DNA]</scope>
    <source>
        <strain evidence="1 2">BMG5.1</strain>
    </source>
</reference>
<organism evidence="1 2">
    <name type="scientific">Protofrankia coriariae</name>
    <dbReference type="NCBI Taxonomy" id="1562887"/>
    <lineage>
        <taxon>Bacteria</taxon>
        <taxon>Bacillati</taxon>
        <taxon>Actinomycetota</taxon>
        <taxon>Actinomycetes</taxon>
        <taxon>Frankiales</taxon>
        <taxon>Frankiaceae</taxon>
        <taxon>Protofrankia</taxon>
    </lineage>
</organism>
<dbReference type="Proteomes" id="UP000035425">
    <property type="component" value="Unassembled WGS sequence"/>
</dbReference>
<proteinExistence type="predicted"/>
<evidence type="ECO:0000313" key="2">
    <source>
        <dbReference type="Proteomes" id="UP000035425"/>
    </source>
</evidence>
<comment type="caution">
    <text evidence="1">The sequence shown here is derived from an EMBL/GenBank/DDBJ whole genome shotgun (WGS) entry which is preliminary data.</text>
</comment>
<keyword evidence="2" id="KW-1185">Reference proteome</keyword>
<evidence type="ECO:0000313" key="1">
    <source>
        <dbReference type="EMBL" id="KLL11628.1"/>
    </source>
</evidence>
<dbReference type="EMBL" id="JWIO01000014">
    <property type="protein sequence ID" value="KLL11628.1"/>
    <property type="molecule type" value="Genomic_DNA"/>
</dbReference>
<protein>
    <submittedName>
        <fullName evidence="1">Uncharacterized protein</fullName>
    </submittedName>
</protein>
<gene>
    <name evidence="1" type="ORF">FrCorBMG51_11245</name>
</gene>
<sequence length="88" mass="9964">MEDNRADIRTPALWGVVRFEPGAERRVRDTMITFDSAASANLFAIENGWHDYQVTPLFFFVENVSRQVGSRSQLEAALARAARRPGPR</sequence>
<accession>A0ABR5F4R9</accession>
<name>A0ABR5F4R9_9ACTN</name>